<dbReference type="EMBL" id="FNTL01000004">
    <property type="protein sequence ID" value="SED72977.1"/>
    <property type="molecule type" value="Genomic_DNA"/>
</dbReference>
<dbReference type="PANTHER" id="PTHR11019">
    <property type="entry name" value="HTH-TYPE TRANSCRIPTIONAL REGULATOR NIMR"/>
    <property type="match status" value="1"/>
</dbReference>
<feature type="domain" description="HTH araC/xylS-type" evidence="4">
    <location>
        <begin position="177"/>
        <end position="254"/>
    </location>
</feature>
<dbReference type="PROSITE" id="PS01124">
    <property type="entry name" value="HTH_ARAC_FAMILY_2"/>
    <property type="match status" value="1"/>
</dbReference>
<protein>
    <submittedName>
        <fullName evidence="5">AraC-type DNA-binding protein</fullName>
    </submittedName>
</protein>
<evidence type="ECO:0000313" key="6">
    <source>
        <dbReference type="Proteomes" id="UP000183407"/>
    </source>
</evidence>
<accession>A0A1H5D214</accession>
<dbReference type="RefSeq" id="WP_073367481.1">
    <property type="nucleotide sequence ID" value="NZ_FNTL01000004.1"/>
</dbReference>
<evidence type="ECO:0000256" key="1">
    <source>
        <dbReference type="ARBA" id="ARBA00023015"/>
    </source>
</evidence>
<dbReference type="GO" id="GO:0043565">
    <property type="term" value="F:sequence-specific DNA binding"/>
    <property type="evidence" value="ECO:0007669"/>
    <property type="project" value="InterPro"/>
</dbReference>
<gene>
    <name evidence="5" type="ORF">SAMN04490220_5353</name>
</gene>
<keyword evidence="3" id="KW-0804">Transcription</keyword>
<dbReference type="Gene3D" id="1.10.10.60">
    <property type="entry name" value="Homeodomain-like"/>
    <property type="match status" value="1"/>
</dbReference>
<dbReference type="Proteomes" id="UP000183407">
    <property type="component" value="Unassembled WGS sequence"/>
</dbReference>
<dbReference type="InterPro" id="IPR018060">
    <property type="entry name" value="HTH_AraC"/>
</dbReference>
<evidence type="ECO:0000259" key="4">
    <source>
        <dbReference type="PROSITE" id="PS01124"/>
    </source>
</evidence>
<dbReference type="PANTHER" id="PTHR11019:SF159">
    <property type="entry name" value="TRANSCRIPTIONAL REGULATOR-RELATED"/>
    <property type="match status" value="1"/>
</dbReference>
<dbReference type="InterPro" id="IPR003313">
    <property type="entry name" value="AraC-bd"/>
</dbReference>
<keyword evidence="1" id="KW-0805">Transcription regulation</keyword>
<keyword evidence="2 5" id="KW-0238">DNA-binding</keyword>
<reference evidence="6" key="1">
    <citation type="submission" date="2016-10" db="EMBL/GenBank/DDBJ databases">
        <authorList>
            <person name="Varghese N."/>
        </authorList>
    </citation>
    <scope>NUCLEOTIDE SEQUENCE [LARGE SCALE GENOMIC DNA]</scope>
    <source>
        <strain evidence="6">DSM 44719</strain>
    </source>
</reference>
<dbReference type="InterPro" id="IPR014710">
    <property type="entry name" value="RmlC-like_jellyroll"/>
</dbReference>
<dbReference type="SUPFAM" id="SSF51182">
    <property type="entry name" value="RmlC-like cupins"/>
    <property type="match status" value="1"/>
</dbReference>
<dbReference type="SUPFAM" id="SSF46689">
    <property type="entry name" value="Homeodomain-like"/>
    <property type="match status" value="1"/>
</dbReference>
<sequence>MRNCTLEDYDGLGRDVLAIGTDYSYGHVLAPHRHRRAQFLYGVGGVMDVTTAHGSWIVPSDRAVLIPAETEHAVTMRGVSTRSLYLEPSAVPWFPSTCTVVQVPPLLRELLVEADEVPIEYAVHGRDAALMALILHEVARCVALPLDLPLPVHRALREQCQLFLREPDVRTSPRWWADALHVSERTINRMFRQETSMSVTEWQRRACVLSSLRSLASGDAVSTVAADFGYASPAAFSTMFHRILGSPPSAFRLSPQA</sequence>
<proteinExistence type="predicted"/>
<dbReference type="Pfam" id="PF12833">
    <property type="entry name" value="HTH_18"/>
    <property type="match status" value="1"/>
</dbReference>
<name>A0A1H5D214_RHOJO</name>
<dbReference type="InterPro" id="IPR011051">
    <property type="entry name" value="RmlC_Cupin_sf"/>
</dbReference>
<organism evidence="5 6">
    <name type="scientific">Rhodococcus jostii</name>
    <dbReference type="NCBI Taxonomy" id="132919"/>
    <lineage>
        <taxon>Bacteria</taxon>
        <taxon>Bacillati</taxon>
        <taxon>Actinomycetota</taxon>
        <taxon>Actinomycetes</taxon>
        <taxon>Mycobacteriales</taxon>
        <taxon>Nocardiaceae</taxon>
        <taxon>Rhodococcus</taxon>
    </lineage>
</organism>
<dbReference type="InterPro" id="IPR009057">
    <property type="entry name" value="Homeodomain-like_sf"/>
</dbReference>
<dbReference type="SMART" id="SM00342">
    <property type="entry name" value="HTH_ARAC"/>
    <property type="match status" value="1"/>
</dbReference>
<dbReference type="CDD" id="cd06124">
    <property type="entry name" value="cupin_NimR-like_N"/>
    <property type="match status" value="1"/>
</dbReference>
<evidence type="ECO:0000256" key="3">
    <source>
        <dbReference type="ARBA" id="ARBA00023163"/>
    </source>
</evidence>
<evidence type="ECO:0000256" key="2">
    <source>
        <dbReference type="ARBA" id="ARBA00023125"/>
    </source>
</evidence>
<dbReference type="Pfam" id="PF02311">
    <property type="entry name" value="AraC_binding"/>
    <property type="match status" value="1"/>
</dbReference>
<dbReference type="GO" id="GO:0003700">
    <property type="term" value="F:DNA-binding transcription factor activity"/>
    <property type="evidence" value="ECO:0007669"/>
    <property type="project" value="InterPro"/>
</dbReference>
<dbReference type="Gene3D" id="2.60.120.10">
    <property type="entry name" value="Jelly Rolls"/>
    <property type="match status" value="1"/>
</dbReference>
<dbReference type="AlphaFoldDB" id="A0A1H5D214"/>
<evidence type="ECO:0000313" key="5">
    <source>
        <dbReference type="EMBL" id="SED72977.1"/>
    </source>
</evidence>